<feature type="binding site" evidence="12">
    <location>
        <position position="155"/>
    </location>
    <ligand>
        <name>Mg(2+)</name>
        <dbReference type="ChEBI" id="CHEBI:18420"/>
    </ligand>
</feature>
<keyword evidence="9 10" id="KW-0460">Magnesium</keyword>
<dbReference type="Pfam" id="PF03917">
    <property type="entry name" value="GSH_synth_ATP"/>
    <property type="match status" value="1"/>
</dbReference>
<dbReference type="FunFam" id="3.40.50.1760:FF:000001">
    <property type="entry name" value="Glutathione synthetase"/>
    <property type="match status" value="1"/>
</dbReference>
<dbReference type="GO" id="GO:0043295">
    <property type="term" value="F:glutathione binding"/>
    <property type="evidence" value="ECO:0007669"/>
    <property type="project" value="UniProtKB-UniRule"/>
</dbReference>
<dbReference type="GO" id="GO:0005524">
    <property type="term" value="F:ATP binding"/>
    <property type="evidence" value="ECO:0007669"/>
    <property type="project" value="UniProtKB-UniRule"/>
</dbReference>
<dbReference type="InterPro" id="IPR037013">
    <property type="entry name" value="GSH-S_sub-bd_sf"/>
</dbReference>
<evidence type="ECO:0000256" key="8">
    <source>
        <dbReference type="ARBA" id="ARBA00022840"/>
    </source>
</evidence>
<dbReference type="EC" id="6.3.2.3" evidence="10"/>
<comment type="cofactor">
    <cofactor evidence="10 12">
        <name>Mg(2+)</name>
        <dbReference type="ChEBI" id="CHEBI:18420"/>
    </cofactor>
    <text evidence="10 12">Binds 1 Mg(2+) ion per subunit.</text>
</comment>
<dbReference type="HOGENOM" id="CLU_025152_2_1_1"/>
<dbReference type="InterPro" id="IPR005615">
    <property type="entry name" value="Glutathione_synthase"/>
</dbReference>
<dbReference type="InterPro" id="IPR014042">
    <property type="entry name" value="Glutathione_synthase_a-hlx"/>
</dbReference>
<evidence type="ECO:0000256" key="10">
    <source>
        <dbReference type="PIRNR" id="PIRNR001558"/>
    </source>
</evidence>
<feature type="binding site" evidence="11">
    <location>
        <position position="499"/>
    </location>
    <ligand>
        <name>substrate</name>
    </ligand>
</feature>
<dbReference type="Gene3D" id="1.10.1080.10">
    <property type="entry name" value="Glutathione Synthetase, Chain A, domain 3"/>
    <property type="match status" value="1"/>
</dbReference>
<sequence>MSSSFKFSEWPPTLTGSQLEALSVHATTYALAHSLLYLPPGQSQPTVPTSAIHAPFALLPSPFPRKPFLEAKRLQRIYNVLYARIAMDVGFLDNVMGTEHGLGQVDDFIGQLWSGWKLLRDEGLAQPLHLGIFRSDYLLHSPSENDRFLKQVEFNTISASFGVLSQRVSELHRYLYNLTSYYNVSSYITADNFPENNTLSTIAEGLAAAHSAYNVQSAWILFVVQPNERNVFDQRWIEYELFDKYQIRVIRQTFDQLAATATVDSTSRLHINASTDTVPSGSVEISVVYYRSGYVPSEYTTPNHYSVRFLLERSRAIKCPTIALQLAGSKKIQQVLTQPDVLESFLCDPKRGKVFTPSEVEAVRNTFMAMWGLEVSEDGLTPDHEATGAGREEYGVRRARDKAHSLVLKPQREGGGNNVYKDDIPAFLDKLDPPERQAWIAMELITPPQGTGNYLLRAGNRDGSGTVKTEVISELGIYGWALFADSEGVIEKEGGWLLRTKGKENNEGGVATGFSVLDSVLLVDD</sequence>
<evidence type="ECO:0000256" key="5">
    <source>
        <dbReference type="ARBA" id="ARBA00022684"/>
    </source>
</evidence>
<organism evidence="15 16">
    <name type="scientific">Amanita muscaria (strain Koide BX008)</name>
    <dbReference type="NCBI Taxonomy" id="946122"/>
    <lineage>
        <taxon>Eukaryota</taxon>
        <taxon>Fungi</taxon>
        <taxon>Dikarya</taxon>
        <taxon>Basidiomycota</taxon>
        <taxon>Agaricomycotina</taxon>
        <taxon>Agaricomycetes</taxon>
        <taxon>Agaricomycetidae</taxon>
        <taxon>Agaricales</taxon>
        <taxon>Pluteineae</taxon>
        <taxon>Amanitaceae</taxon>
        <taxon>Amanita</taxon>
    </lineage>
</organism>
<evidence type="ECO:0000256" key="11">
    <source>
        <dbReference type="PIRSR" id="PIRSR001558-1"/>
    </source>
</evidence>
<feature type="binding site" evidence="11">
    <location>
        <begin position="442"/>
        <end position="445"/>
    </location>
    <ligand>
        <name>ATP</name>
        <dbReference type="ChEBI" id="CHEBI:30616"/>
    </ligand>
</feature>
<feature type="binding site" evidence="11">
    <location>
        <position position="507"/>
    </location>
    <ligand>
        <name>ATP</name>
        <dbReference type="ChEBI" id="CHEBI:30616"/>
    </ligand>
</feature>
<evidence type="ECO:0000313" key="16">
    <source>
        <dbReference type="Proteomes" id="UP000054549"/>
    </source>
</evidence>
<feature type="domain" description="Glutathione synthase substrate-binding" evidence="14">
    <location>
        <begin position="219"/>
        <end position="327"/>
    </location>
</feature>
<feature type="binding site" evidence="11">
    <location>
        <position position="234"/>
    </location>
    <ligand>
        <name>substrate</name>
    </ligand>
</feature>
<protein>
    <recommendedName>
        <fullName evidence="10">Glutathione synthetase</fullName>
        <shortName evidence="10">GSH-S</shortName>
        <ecNumber evidence="10">6.3.2.3</ecNumber>
    </recommendedName>
</protein>
<feature type="binding site" evidence="13">
    <location>
        <begin position="291"/>
        <end position="294"/>
    </location>
    <ligand>
        <name>substrate</name>
    </ligand>
</feature>
<feature type="binding site" evidence="11">
    <location>
        <position position="330"/>
    </location>
    <ligand>
        <name>ATP</name>
        <dbReference type="ChEBI" id="CHEBI:30616"/>
    </ligand>
</feature>
<dbReference type="InParanoid" id="A0A0C2XE95"/>
<evidence type="ECO:0000256" key="6">
    <source>
        <dbReference type="ARBA" id="ARBA00022723"/>
    </source>
</evidence>
<comment type="catalytic activity">
    <reaction evidence="10">
        <text>gamma-L-glutamyl-L-cysteine + glycine + ATP = glutathione + ADP + phosphate + H(+)</text>
        <dbReference type="Rhea" id="RHEA:13557"/>
        <dbReference type="ChEBI" id="CHEBI:15378"/>
        <dbReference type="ChEBI" id="CHEBI:30616"/>
        <dbReference type="ChEBI" id="CHEBI:43474"/>
        <dbReference type="ChEBI" id="CHEBI:57305"/>
        <dbReference type="ChEBI" id="CHEBI:57925"/>
        <dbReference type="ChEBI" id="CHEBI:58173"/>
        <dbReference type="ChEBI" id="CHEBI:456216"/>
        <dbReference type="EC" id="6.3.2.3"/>
    </reaction>
</comment>
<keyword evidence="8 10" id="KW-0067">ATP-binding</keyword>
<dbReference type="SUPFAM" id="SSF56059">
    <property type="entry name" value="Glutathione synthetase ATP-binding domain-like"/>
    <property type="match status" value="1"/>
</dbReference>
<keyword evidence="4 10" id="KW-0436">Ligase</keyword>
<feature type="binding site" evidence="11">
    <location>
        <position position="420"/>
    </location>
    <ligand>
        <name>ATP</name>
        <dbReference type="ChEBI" id="CHEBI:30616"/>
    </ligand>
</feature>
<dbReference type="Pfam" id="PF03199">
    <property type="entry name" value="GSH_synthase"/>
    <property type="match status" value="1"/>
</dbReference>
<evidence type="ECO:0000259" key="14">
    <source>
        <dbReference type="Pfam" id="PF03199"/>
    </source>
</evidence>
<dbReference type="UniPathway" id="UPA00142">
    <property type="reaction ID" value="UER00210"/>
</dbReference>
<dbReference type="OrthoDB" id="2020073at2759"/>
<dbReference type="PANTHER" id="PTHR11130:SF0">
    <property type="entry name" value="GLUTATHIONE SYNTHETASE"/>
    <property type="match status" value="1"/>
</dbReference>
<keyword evidence="16" id="KW-1185">Reference proteome</keyword>
<feature type="binding site" evidence="11">
    <location>
        <position position="474"/>
    </location>
    <ligand>
        <name>ATP</name>
        <dbReference type="ChEBI" id="CHEBI:30616"/>
    </ligand>
</feature>
<feature type="binding site" evidence="11">
    <location>
        <position position="134"/>
    </location>
    <ligand>
        <name>substrate</name>
    </ligand>
</feature>
<dbReference type="Gene3D" id="3.30.470.20">
    <property type="entry name" value="ATP-grasp fold, B domain"/>
    <property type="match status" value="1"/>
</dbReference>
<dbReference type="InterPro" id="IPR004887">
    <property type="entry name" value="GSH_synth_subst-bd"/>
</dbReference>
<dbReference type="GO" id="GO:0004363">
    <property type="term" value="F:glutathione synthase activity"/>
    <property type="evidence" value="ECO:0007669"/>
    <property type="project" value="UniProtKB-UniRule"/>
</dbReference>
<dbReference type="Proteomes" id="UP000054549">
    <property type="component" value="Unassembled WGS sequence"/>
</dbReference>
<dbReference type="PIRSF" id="PIRSF001558">
    <property type="entry name" value="GSHase"/>
    <property type="match status" value="1"/>
</dbReference>
<dbReference type="GO" id="GO:0000287">
    <property type="term" value="F:magnesium ion binding"/>
    <property type="evidence" value="ECO:0007669"/>
    <property type="project" value="UniProtKB-UniRule"/>
</dbReference>
<feature type="binding site" evidence="12">
    <location>
        <position position="153"/>
    </location>
    <ligand>
        <name>Mg(2+)</name>
        <dbReference type="ChEBI" id="CHEBI:18420"/>
    </ligand>
</feature>
<evidence type="ECO:0000256" key="9">
    <source>
        <dbReference type="ARBA" id="ARBA00022842"/>
    </source>
</evidence>
<dbReference type="Gene3D" id="3.40.50.1760">
    <property type="entry name" value="Glutathione synthase, substrate-binding domain superfamily, eukaryotic"/>
    <property type="match status" value="1"/>
</dbReference>
<feature type="binding site" evidence="13">
    <location>
        <begin position="228"/>
        <end position="230"/>
    </location>
    <ligand>
        <name>substrate</name>
    </ligand>
</feature>
<comment type="pathway">
    <text evidence="1 10">Sulfur metabolism; glutathione biosynthesis; glutathione from L-cysteine and L-glutamate: step 2/2.</text>
</comment>
<dbReference type="STRING" id="946122.A0A0C2XE95"/>
<comment type="similarity">
    <text evidence="2 10">Belongs to the eukaryotic GSH synthase family.</text>
</comment>
<evidence type="ECO:0000313" key="15">
    <source>
        <dbReference type="EMBL" id="KIL67776.1"/>
    </source>
</evidence>
<evidence type="ECO:0000256" key="12">
    <source>
        <dbReference type="PIRSR" id="PIRSR001558-2"/>
    </source>
</evidence>
<dbReference type="InterPro" id="IPR016185">
    <property type="entry name" value="PreATP-grasp_dom_sf"/>
</dbReference>
<dbReference type="InterPro" id="IPR014709">
    <property type="entry name" value="Glutathione_synthase_C_euk"/>
</dbReference>
<gene>
    <name evidence="15" type="ORF">M378DRAFT_72735</name>
</gene>
<accession>A0A0C2XE95</accession>
<feature type="binding site" evidence="11">
    <location>
        <begin position="409"/>
        <end position="418"/>
    </location>
    <ligand>
        <name>ATP</name>
        <dbReference type="ChEBI" id="CHEBI:30616"/>
    </ligand>
</feature>
<dbReference type="EMBL" id="KN818230">
    <property type="protein sequence ID" value="KIL67776.1"/>
    <property type="molecule type" value="Genomic_DNA"/>
</dbReference>
<evidence type="ECO:0000256" key="7">
    <source>
        <dbReference type="ARBA" id="ARBA00022741"/>
    </source>
</evidence>
<dbReference type="InterPro" id="IPR014049">
    <property type="entry name" value="Glutathione_synthase_N_euk"/>
</dbReference>
<evidence type="ECO:0000256" key="1">
    <source>
        <dbReference type="ARBA" id="ARBA00004965"/>
    </source>
</evidence>
<dbReference type="PANTHER" id="PTHR11130">
    <property type="entry name" value="GLUTATHIONE SYNTHETASE"/>
    <property type="match status" value="1"/>
</dbReference>
<keyword evidence="6 10" id="KW-0479">Metal-binding</keyword>
<feature type="binding site" evidence="13">
    <location>
        <begin position="510"/>
        <end position="511"/>
    </location>
    <ligand>
        <name>substrate</name>
    </ligand>
</feature>
<dbReference type="GO" id="GO:0005829">
    <property type="term" value="C:cytosol"/>
    <property type="evidence" value="ECO:0007669"/>
    <property type="project" value="TreeGrafter"/>
</dbReference>
<dbReference type="AlphaFoldDB" id="A0A0C2XE95"/>
<keyword evidence="5 10" id="KW-0317">Glutathione biosynthesis</keyword>
<proteinExistence type="inferred from homology"/>
<feature type="binding site" evidence="13">
    <location>
        <begin position="157"/>
        <end position="160"/>
    </location>
    <ligand>
        <name>substrate</name>
    </ligand>
</feature>
<evidence type="ECO:0000256" key="4">
    <source>
        <dbReference type="ARBA" id="ARBA00022598"/>
    </source>
</evidence>
<feature type="binding site" evidence="11">
    <location>
        <position position="153"/>
    </location>
    <ligand>
        <name>ATP</name>
        <dbReference type="ChEBI" id="CHEBI:30616"/>
    </ligand>
</feature>
<evidence type="ECO:0000256" key="2">
    <source>
        <dbReference type="ARBA" id="ARBA00010385"/>
    </source>
</evidence>
<dbReference type="Gene3D" id="3.30.1490.80">
    <property type="match status" value="1"/>
</dbReference>
<keyword evidence="7 10" id="KW-0547">Nucleotide-binding</keyword>
<comment type="subunit">
    <text evidence="3">Homodimer.</text>
</comment>
<dbReference type="SUPFAM" id="SSF52440">
    <property type="entry name" value="PreATP-grasp domain"/>
    <property type="match status" value="1"/>
</dbReference>
<dbReference type="NCBIfam" id="TIGR01986">
    <property type="entry name" value="glut_syn_euk"/>
    <property type="match status" value="1"/>
</dbReference>
<dbReference type="Gene3D" id="3.30.1490.50">
    <property type="match status" value="1"/>
</dbReference>
<dbReference type="FunCoup" id="A0A0C2XE95">
    <property type="interactions" value="621"/>
</dbReference>
<evidence type="ECO:0000256" key="13">
    <source>
        <dbReference type="PIRSR" id="PIRSR001558-3"/>
    </source>
</evidence>
<feature type="binding site" evidence="11">
    <location>
        <position position="501"/>
    </location>
    <ligand>
        <name>ATP</name>
        <dbReference type="ChEBI" id="CHEBI:30616"/>
    </ligand>
</feature>
<feature type="binding site" evidence="12">
    <location>
        <position position="413"/>
    </location>
    <ligand>
        <name>Mg(2+)</name>
        <dbReference type="ChEBI" id="CHEBI:18420"/>
    </ligand>
</feature>
<reference evidence="15 16" key="1">
    <citation type="submission" date="2014-04" db="EMBL/GenBank/DDBJ databases">
        <title>Evolutionary Origins and Diversification of the Mycorrhizal Mutualists.</title>
        <authorList>
            <consortium name="DOE Joint Genome Institute"/>
            <consortium name="Mycorrhizal Genomics Consortium"/>
            <person name="Kohler A."/>
            <person name="Kuo A."/>
            <person name="Nagy L.G."/>
            <person name="Floudas D."/>
            <person name="Copeland A."/>
            <person name="Barry K.W."/>
            <person name="Cichocki N."/>
            <person name="Veneault-Fourrey C."/>
            <person name="LaButti K."/>
            <person name="Lindquist E.A."/>
            <person name="Lipzen A."/>
            <person name="Lundell T."/>
            <person name="Morin E."/>
            <person name="Murat C."/>
            <person name="Riley R."/>
            <person name="Ohm R."/>
            <person name="Sun H."/>
            <person name="Tunlid A."/>
            <person name="Henrissat B."/>
            <person name="Grigoriev I.V."/>
            <person name="Hibbett D.S."/>
            <person name="Martin F."/>
        </authorList>
    </citation>
    <scope>NUCLEOTIDE SEQUENCE [LARGE SCALE GENOMIC DNA]</scope>
    <source>
        <strain evidence="15 16">Koide BX008</strain>
    </source>
</reference>
<evidence type="ECO:0000256" key="3">
    <source>
        <dbReference type="ARBA" id="ARBA00011738"/>
    </source>
</evidence>
<name>A0A0C2XE95_AMAMK</name>